<dbReference type="SUPFAM" id="SSF48498">
    <property type="entry name" value="Tetracyclin repressor-like, C-terminal domain"/>
    <property type="match status" value="1"/>
</dbReference>
<dbReference type="STRING" id="40216.GCA_001917365_02548"/>
<sequence>MKRSDKSEATRQHILSSSFELVLHKGFVGVGLQEILKNCDVPKGSFYYYFASKEAFGCALLQQYLADYTVRIDQLMQQKGGSAYLRLLALWKAWINPPAHVEESIHGRGWAENCLIVKLAAEVSDLSEDMRQILNFGVHKLTERITSLLKEGQQDGSISLHIEPEKLAQTMYQLWLGAALLAKLAQDKQPLYLALETTQQLLKPLKE</sequence>
<comment type="caution">
    <text evidence="4">The sequence shown here is derived from an EMBL/GenBank/DDBJ whole genome shotgun (WGS) entry which is preliminary data.</text>
</comment>
<dbReference type="Proteomes" id="UP000314285">
    <property type="component" value="Unassembled WGS sequence"/>
</dbReference>
<evidence type="ECO:0000313" key="5">
    <source>
        <dbReference type="Proteomes" id="UP000314285"/>
    </source>
</evidence>
<reference evidence="4 5" key="1">
    <citation type="submission" date="2019-06" db="EMBL/GenBank/DDBJ databases">
        <title>Genome of Acinetobacter radioresistens APH1, a phenol degrading strain.</title>
        <authorList>
            <person name="Liu Y."/>
        </authorList>
    </citation>
    <scope>NUCLEOTIDE SEQUENCE [LARGE SCALE GENOMIC DNA]</scope>
    <source>
        <strain evidence="4 5">APH1</strain>
    </source>
</reference>
<organism evidence="4 5">
    <name type="scientific">Acinetobacter radioresistens</name>
    <dbReference type="NCBI Taxonomy" id="40216"/>
    <lineage>
        <taxon>Bacteria</taxon>
        <taxon>Pseudomonadati</taxon>
        <taxon>Pseudomonadota</taxon>
        <taxon>Gammaproteobacteria</taxon>
        <taxon>Moraxellales</taxon>
        <taxon>Moraxellaceae</taxon>
        <taxon>Acinetobacter</taxon>
    </lineage>
</organism>
<evidence type="ECO:0000256" key="2">
    <source>
        <dbReference type="ARBA" id="ARBA00023125"/>
    </source>
</evidence>
<protein>
    <submittedName>
        <fullName evidence="4">TetR/AcrR family transcriptional regulator</fullName>
    </submittedName>
</protein>
<dbReference type="EMBL" id="VFBM01000002">
    <property type="protein sequence ID" value="TNX93364.1"/>
    <property type="molecule type" value="Genomic_DNA"/>
</dbReference>
<dbReference type="InterPro" id="IPR001647">
    <property type="entry name" value="HTH_TetR"/>
</dbReference>
<dbReference type="PANTHER" id="PTHR47506">
    <property type="entry name" value="TRANSCRIPTIONAL REGULATORY PROTEIN"/>
    <property type="match status" value="1"/>
</dbReference>
<dbReference type="InterPro" id="IPR011075">
    <property type="entry name" value="TetR_C"/>
</dbReference>
<accession>A0A2T1J422</accession>
<proteinExistence type="predicted"/>
<gene>
    <name evidence="4" type="ORF">FHY67_02595</name>
</gene>
<dbReference type="SUPFAM" id="SSF46689">
    <property type="entry name" value="Homeodomain-like"/>
    <property type="match status" value="1"/>
</dbReference>
<name>A0A2T1J422_ACIRA</name>
<keyword evidence="3" id="KW-0804">Transcription</keyword>
<evidence type="ECO:0000256" key="1">
    <source>
        <dbReference type="ARBA" id="ARBA00023015"/>
    </source>
</evidence>
<evidence type="ECO:0000256" key="3">
    <source>
        <dbReference type="ARBA" id="ARBA00023163"/>
    </source>
</evidence>
<dbReference type="PROSITE" id="PS50977">
    <property type="entry name" value="HTH_TETR_2"/>
    <property type="match status" value="1"/>
</dbReference>
<dbReference type="AlphaFoldDB" id="A0A2T1J422"/>
<keyword evidence="2" id="KW-0238">DNA-binding</keyword>
<dbReference type="Gene3D" id="1.10.357.10">
    <property type="entry name" value="Tetracycline Repressor, domain 2"/>
    <property type="match status" value="1"/>
</dbReference>
<dbReference type="RefSeq" id="WP_005015924.1">
    <property type="nucleotide sequence ID" value="NZ_BKHE01000032.1"/>
</dbReference>
<dbReference type="Pfam" id="PF16925">
    <property type="entry name" value="TetR_C_13"/>
    <property type="match status" value="1"/>
</dbReference>
<evidence type="ECO:0000313" key="4">
    <source>
        <dbReference type="EMBL" id="TNX93364.1"/>
    </source>
</evidence>
<dbReference type="Pfam" id="PF00440">
    <property type="entry name" value="TetR_N"/>
    <property type="match status" value="1"/>
</dbReference>
<keyword evidence="1" id="KW-0805">Transcription regulation</keyword>
<dbReference type="GO" id="GO:0003677">
    <property type="term" value="F:DNA binding"/>
    <property type="evidence" value="ECO:0007669"/>
    <property type="project" value="UniProtKB-UniRule"/>
</dbReference>
<dbReference type="PANTHER" id="PTHR47506:SF6">
    <property type="entry name" value="HTH-TYPE TRANSCRIPTIONAL REPRESSOR NEMR"/>
    <property type="match status" value="1"/>
</dbReference>
<dbReference type="InterPro" id="IPR009057">
    <property type="entry name" value="Homeodomain-like_sf"/>
</dbReference>
<dbReference type="InterPro" id="IPR036271">
    <property type="entry name" value="Tet_transcr_reg_TetR-rel_C_sf"/>
</dbReference>